<keyword evidence="4" id="KW-1185">Reference proteome</keyword>
<dbReference type="RefSeq" id="WP_212820408.1">
    <property type="nucleotide sequence ID" value="NZ_AP023359.1"/>
</dbReference>
<dbReference type="Pfam" id="PF01551">
    <property type="entry name" value="Peptidase_M23"/>
    <property type="match status" value="1"/>
</dbReference>
<sequence>MGRVAVCVTVGVAGLLLLITAATAGVVSSVPGGGAGGGSCLGTVTAPGAVPAGLSAEQARNASVIVTVGERLRVPARGWVVAVATALQESSLINHGHLGPNNDHDSLGLFQQRPSQGWGTPAQVMNPEYAAGKFYERLVTVPGWERLPLTEAAQQVQRSAYPDAYARHERRATEIVAAYTGGTLPVCDGAPMSASGWTRPVAGTAGSGFRTGARPGHDGVDIMAAKGTVIRAAFDGVVVRVRCNIDGSSWEPTGRPMPCDRDGHPGLGGCGWYTEIRHADDIVSRYCHMVRQPIVRMGQTVIAGQPIGHVGSSGNSSGPHLHYEIHEGYPATENNAVDPVSFMYRKGLTL</sequence>
<dbReference type="CDD" id="cd12797">
    <property type="entry name" value="M23_peptidase"/>
    <property type="match status" value="1"/>
</dbReference>
<dbReference type="AlphaFoldDB" id="A0A810MP38"/>
<accession>A0A810MP38</accession>
<dbReference type="InterPro" id="IPR016047">
    <property type="entry name" value="M23ase_b-sheet_dom"/>
</dbReference>
<keyword evidence="1" id="KW-0732">Signal</keyword>
<dbReference type="Proteomes" id="UP000680866">
    <property type="component" value="Chromosome"/>
</dbReference>
<protein>
    <recommendedName>
        <fullName evidence="2">M23ase beta-sheet core domain-containing protein</fullName>
    </recommendedName>
</protein>
<evidence type="ECO:0000256" key="1">
    <source>
        <dbReference type="SAM" id="SignalP"/>
    </source>
</evidence>
<feature type="chain" id="PRO_5039700248" description="M23ase beta-sheet core domain-containing protein" evidence="1">
    <location>
        <begin position="25"/>
        <end position="350"/>
    </location>
</feature>
<name>A0A810MP38_9ACTN</name>
<dbReference type="PANTHER" id="PTHR21666:SF270">
    <property type="entry name" value="MUREIN HYDROLASE ACTIVATOR ENVC"/>
    <property type="match status" value="1"/>
</dbReference>
<dbReference type="PANTHER" id="PTHR21666">
    <property type="entry name" value="PEPTIDASE-RELATED"/>
    <property type="match status" value="1"/>
</dbReference>
<reference evidence="3" key="1">
    <citation type="submission" date="2020-08" db="EMBL/GenBank/DDBJ databases">
        <title>Whole genome shotgun sequence of Polymorphospora rubra NBRC 101157.</title>
        <authorList>
            <person name="Komaki H."/>
            <person name="Tamura T."/>
        </authorList>
    </citation>
    <scope>NUCLEOTIDE SEQUENCE</scope>
    <source>
        <strain evidence="3">NBRC 101157</strain>
    </source>
</reference>
<organism evidence="3 4">
    <name type="scientific">Polymorphospora rubra</name>
    <dbReference type="NCBI Taxonomy" id="338584"/>
    <lineage>
        <taxon>Bacteria</taxon>
        <taxon>Bacillati</taxon>
        <taxon>Actinomycetota</taxon>
        <taxon>Actinomycetes</taxon>
        <taxon>Micromonosporales</taxon>
        <taxon>Micromonosporaceae</taxon>
        <taxon>Polymorphospora</taxon>
    </lineage>
</organism>
<feature type="signal peptide" evidence="1">
    <location>
        <begin position="1"/>
        <end position="24"/>
    </location>
</feature>
<feature type="domain" description="M23ase beta-sheet core" evidence="2">
    <location>
        <begin position="216"/>
        <end position="339"/>
    </location>
</feature>
<gene>
    <name evidence="3" type="ORF">Prubr_00380</name>
</gene>
<dbReference type="KEGG" id="pry:Prubr_00380"/>
<dbReference type="InterPro" id="IPR011055">
    <property type="entry name" value="Dup_hybrid_motif"/>
</dbReference>
<dbReference type="SUPFAM" id="SSF51261">
    <property type="entry name" value="Duplicated hybrid motif"/>
    <property type="match status" value="1"/>
</dbReference>
<dbReference type="GO" id="GO:0004222">
    <property type="term" value="F:metalloendopeptidase activity"/>
    <property type="evidence" value="ECO:0007669"/>
    <property type="project" value="TreeGrafter"/>
</dbReference>
<evidence type="ECO:0000313" key="4">
    <source>
        <dbReference type="Proteomes" id="UP000680866"/>
    </source>
</evidence>
<dbReference type="EMBL" id="AP023359">
    <property type="protein sequence ID" value="BCJ63017.1"/>
    <property type="molecule type" value="Genomic_DNA"/>
</dbReference>
<proteinExistence type="predicted"/>
<evidence type="ECO:0000259" key="2">
    <source>
        <dbReference type="Pfam" id="PF01551"/>
    </source>
</evidence>
<dbReference type="InterPro" id="IPR050570">
    <property type="entry name" value="Cell_wall_metabolism_enzyme"/>
</dbReference>
<dbReference type="Gene3D" id="2.70.70.10">
    <property type="entry name" value="Glucose Permease (Domain IIA)"/>
    <property type="match status" value="1"/>
</dbReference>
<evidence type="ECO:0000313" key="3">
    <source>
        <dbReference type="EMBL" id="BCJ63017.1"/>
    </source>
</evidence>